<evidence type="ECO:0000256" key="1">
    <source>
        <dbReference type="SAM" id="MobiDB-lite"/>
    </source>
</evidence>
<proteinExistence type="predicted"/>
<dbReference type="GO" id="GO:0003756">
    <property type="term" value="F:protein disulfide isomerase activity"/>
    <property type="evidence" value="ECO:0007669"/>
    <property type="project" value="TreeGrafter"/>
</dbReference>
<evidence type="ECO:0000313" key="3">
    <source>
        <dbReference type="Proteomes" id="UP001488838"/>
    </source>
</evidence>
<dbReference type="EMBL" id="JBBHLL010000223">
    <property type="protein sequence ID" value="KAK7809047.1"/>
    <property type="molecule type" value="Genomic_DNA"/>
</dbReference>
<dbReference type="PANTHER" id="PTHR16001">
    <property type="entry name" value="ECTO-NOX DISULFIDE-THIOL EXCHANGER"/>
    <property type="match status" value="1"/>
</dbReference>
<keyword evidence="3" id="KW-1185">Reference proteome</keyword>
<dbReference type="PANTHER" id="PTHR16001:SF6">
    <property type="entry name" value="ECTO-NOX DISULFIDE-THIOL EXCHANGER 1"/>
    <property type="match status" value="1"/>
</dbReference>
<comment type="caution">
    <text evidence="2">The sequence shown here is derived from an EMBL/GenBank/DDBJ whole genome shotgun (WGS) entry which is preliminary data.</text>
</comment>
<feature type="region of interest" description="Disordered" evidence="1">
    <location>
        <begin position="93"/>
        <end position="150"/>
    </location>
</feature>
<dbReference type="Proteomes" id="UP001488838">
    <property type="component" value="Unassembled WGS sequence"/>
</dbReference>
<reference evidence="2 3" key="1">
    <citation type="journal article" date="2023" name="bioRxiv">
        <title>Conserved and derived expression patterns and positive selection on dental genes reveal complex evolutionary context of ever-growing rodent molars.</title>
        <authorList>
            <person name="Calamari Z.T."/>
            <person name="Song A."/>
            <person name="Cohen E."/>
            <person name="Akter M."/>
            <person name="Roy R.D."/>
            <person name="Hallikas O."/>
            <person name="Christensen M.M."/>
            <person name="Li P."/>
            <person name="Marangoni P."/>
            <person name="Jernvall J."/>
            <person name="Klein O.D."/>
        </authorList>
    </citation>
    <scope>NUCLEOTIDE SEQUENCE [LARGE SCALE GENOMIC DNA]</scope>
    <source>
        <strain evidence="2">V071</strain>
    </source>
</reference>
<dbReference type="InterPro" id="IPR038876">
    <property type="entry name" value="ENOX"/>
</dbReference>
<dbReference type="GO" id="GO:0009897">
    <property type="term" value="C:external side of plasma membrane"/>
    <property type="evidence" value="ECO:0007669"/>
    <property type="project" value="InterPro"/>
</dbReference>
<dbReference type="AlphaFoldDB" id="A0AAW0I4F3"/>
<feature type="region of interest" description="Disordered" evidence="1">
    <location>
        <begin position="1"/>
        <end position="27"/>
    </location>
</feature>
<feature type="compositionally biased region" description="Basic residues" evidence="1">
    <location>
        <begin position="135"/>
        <end position="144"/>
    </location>
</feature>
<name>A0AAW0I4F3_MYOGA</name>
<evidence type="ECO:0000313" key="2">
    <source>
        <dbReference type="EMBL" id="KAK7809047.1"/>
    </source>
</evidence>
<dbReference type="GO" id="GO:0003954">
    <property type="term" value="F:NADH dehydrogenase activity"/>
    <property type="evidence" value="ECO:0007669"/>
    <property type="project" value="TreeGrafter"/>
</dbReference>
<sequence length="150" mass="17360">MMPQETAEITSDPRLQADKASREAGCPPQRCTLRSDHNINYLSCLTSLFTKVEQIVAVFNASTRQKAWDHFSKAQRKNIDIWRKHSEELRNAQSEQLMGIRREEEMEMSDDENCDSPTKKMRVDESGNAGNCQVPRRRHNKPRTLRGEEV</sequence>
<accession>A0AAW0I4F3</accession>
<dbReference type="GO" id="GO:0007624">
    <property type="term" value="P:ultradian rhythm"/>
    <property type="evidence" value="ECO:0007669"/>
    <property type="project" value="InterPro"/>
</dbReference>
<gene>
    <name evidence="2" type="ORF">U0070_013233</name>
</gene>
<protein>
    <submittedName>
        <fullName evidence="2">Uncharacterized protein</fullName>
    </submittedName>
</protein>
<organism evidence="2 3">
    <name type="scientific">Myodes glareolus</name>
    <name type="common">Bank vole</name>
    <name type="synonym">Clethrionomys glareolus</name>
    <dbReference type="NCBI Taxonomy" id="447135"/>
    <lineage>
        <taxon>Eukaryota</taxon>
        <taxon>Metazoa</taxon>
        <taxon>Chordata</taxon>
        <taxon>Craniata</taxon>
        <taxon>Vertebrata</taxon>
        <taxon>Euteleostomi</taxon>
        <taxon>Mammalia</taxon>
        <taxon>Eutheria</taxon>
        <taxon>Euarchontoglires</taxon>
        <taxon>Glires</taxon>
        <taxon>Rodentia</taxon>
        <taxon>Myomorpha</taxon>
        <taxon>Muroidea</taxon>
        <taxon>Cricetidae</taxon>
        <taxon>Arvicolinae</taxon>
        <taxon>Myodes</taxon>
    </lineage>
</organism>
<feature type="compositionally biased region" description="Acidic residues" evidence="1">
    <location>
        <begin position="105"/>
        <end position="114"/>
    </location>
</feature>